<dbReference type="GO" id="GO:0016491">
    <property type="term" value="F:oxidoreductase activity"/>
    <property type="evidence" value="ECO:0007669"/>
    <property type="project" value="InterPro"/>
</dbReference>
<keyword evidence="5" id="KW-0614">Plasmid</keyword>
<dbReference type="Proteomes" id="UP000013523">
    <property type="component" value="Chromosome"/>
</dbReference>
<dbReference type="Gene3D" id="3.40.50.360">
    <property type="match status" value="1"/>
</dbReference>
<sequence>MKKVTIFIGSQRKQATYQAVQEFEKNLKSYAEIEFEYVFLKDYHIEYCKGCNLCFNKGEEYCPLKDDRDLLIEKMNNSDGVVFATPNYSFQVTALMKCLMDRLAFTLHRPRFFGKTFTAIVTQGIFGGVSIEKYLERIGGNWGFCVTKGCCLTALEPRTELEQRKISKKIKKTSVRFFRELMRPAPSPPSFFKLMVFRLTRTSMMLILNKKYYDYRYFKEKGWFESDYYYDTSLGFIKKIAGNFFDFIGKRLAKKR</sequence>
<accession>R4K4N5</accession>
<dbReference type="Proteomes" id="UP000013523">
    <property type="component" value="Plasmid pCLOPA01"/>
</dbReference>
<dbReference type="AlphaFoldDB" id="R4K4N5"/>
<dbReference type="InterPro" id="IPR005025">
    <property type="entry name" value="FMN_Rdtase-like_dom"/>
</dbReference>
<dbReference type="EMBL" id="CP003262">
    <property type="protein sequence ID" value="AGK99610.1"/>
    <property type="molecule type" value="Genomic_DNA"/>
</dbReference>
<gene>
    <name evidence="4" type="ORF">Clopa_1773</name>
    <name evidence="5" type="ORF">Clopa_4947</name>
</gene>
<dbReference type="InterPro" id="IPR029039">
    <property type="entry name" value="Flavoprotein-like_sf"/>
</dbReference>
<name>R4K4N5_CLOPA</name>
<dbReference type="InterPro" id="IPR051796">
    <property type="entry name" value="ISF_SsuE-like"/>
</dbReference>
<dbReference type="SUPFAM" id="SSF52218">
    <property type="entry name" value="Flavoproteins"/>
    <property type="match status" value="1"/>
</dbReference>
<keyword evidence="6" id="KW-1185">Reference proteome</keyword>
<geneLocation type="plasmid" evidence="5 6">
    <name>pCLOPA01</name>
</geneLocation>
<dbReference type="HOGENOM" id="CLU_050993_1_0_9"/>
<evidence type="ECO:0000313" key="6">
    <source>
        <dbReference type="Proteomes" id="UP000013523"/>
    </source>
</evidence>
<dbReference type="Pfam" id="PF03358">
    <property type="entry name" value="FMN_red"/>
    <property type="match status" value="1"/>
</dbReference>
<dbReference type="OrthoDB" id="3789967at2"/>
<dbReference type="EMBL" id="CP003261">
    <property type="protein sequence ID" value="AGK96686.1"/>
    <property type="molecule type" value="Genomic_DNA"/>
</dbReference>
<dbReference type="STRING" id="86416.Clopa_1773"/>
<dbReference type="PANTHER" id="PTHR43278">
    <property type="entry name" value="NAD(P)H-DEPENDENT FMN-CONTAINING OXIDOREDUCTASE YWQN-RELATED"/>
    <property type="match status" value="1"/>
</dbReference>
<dbReference type="eggNOG" id="COG0655">
    <property type="taxonomic scope" value="Bacteria"/>
</dbReference>
<keyword evidence="1" id="KW-0285">Flavoprotein</keyword>
<dbReference type="RefSeq" id="WP_015615004.1">
    <property type="nucleotide sequence ID" value="NC_021182.1"/>
</dbReference>
<keyword evidence="2" id="KW-0288">FMN</keyword>
<reference evidence="5 6" key="2">
    <citation type="submission" date="2012-01" db="EMBL/GenBank/DDBJ databases">
        <title>Complete sequence of plasmid of Clostridium pasteurianum BC1.</title>
        <authorList>
            <consortium name="US DOE Joint Genome Institute"/>
            <person name="Lucas S."/>
            <person name="Han J."/>
            <person name="Lapidus A."/>
            <person name="Cheng J.-F."/>
            <person name="Goodwin L."/>
            <person name="Pitluck S."/>
            <person name="Peters L."/>
            <person name="Mikhailova N."/>
            <person name="Teshima H."/>
            <person name="Detter J.C."/>
            <person name="Han C."/>
            <person name="Tapia R."/>
            <person name="Land M."/>
            <person name="Hauser L."/>
            <person name="Kyrpides N."/>
            <person name="Ivanova N."/>
            <person name="Pagani I."/>
            <person name="Dunn J."/>
            <person name="Taghavi S."/>
            <person name="Francis A."/>
            <person name="van der Lelie D."/>
            <person name="Woyke T."/>
        </authorList>
    </citation>
    <scope>NUCLEOTIDE SEQUENCE [LARGE SCALE GENOMIC DNA]</scope>
    <source>
        <strain evidence="5 6">BC1</strain>
        <plasmid evidence="5 6">pCLOPA01</plasmid>
    </source>
</reference>
<evidence type="ECO:0000256" key="2">
    <source>
        <dbReference type="ARBA" id="ARBA00022643"/>
    </source>
</evidence>
<feature type="domain" description="NADPH-dependent FMN reductase-like" evidence="3">
    <location>
        <begin position="3"/>
        <end position="148"/>
    </location>
</feature>
<dbReference type="KEGG" id="cpas:Clopa_4947"/>
<evidence type="ECO:0000256" key="1">
    <source>
        <dbReference type="ARBA" id="ARBA00022630"/>
    </source>
</evidence>
<dbReference type="PATRIC" id="fig|86416.3.peg.1750"/>
<evidence type="ECO:0000313" key="4">
    <source>
        <dbReference type="EMBL" id="AGK96686.1"/>
    </source>
</evidence>
<organism evidence="4 6">
    <name type="scientific">Clostridium pasteurianum BC1</name>
    <dbReference type="NCBI Taxonomy" id="86416"/>
    <lineage>
        <taxon>Bacteria</taxon>
        <taxon>Bacillati</taxon>
        <taxon>Bacillota</taxon>
        <taxon>Clostridia</taxon>
        <taxon>Eubacteriales</taxon>
        <taxon>Clostridiaceae</taxon>
        <taxon>Clostridium</taxon>
    </lineage>
</organism>
<reference evidence="4 6" key="1">
    <citation type="submission" date="2012-01" db="EMBL/GenBank/DDBJ databases">
        <title>Complete sequence of chromosome of Clostridium pasteurianum BC1.</title>
        <authorList>
            <consortium name="US DOE Joint Genome Institute"/>
            <person name="Lucas S."/>
            <person name="Han J."/>
            <person name="Lapidus A."/>
            <person name="Cheng J.-F."/>
            <person name="Goodwin L."/>
            <person name="Pitluck S."/>
            <person name="Peters L."/>
            <person name="Mikhailova N."/>
            <person name="Teshima H."/>
            <person name="Detter J.C."/>
            <person name="Han C."/>
            <person name="Tapia R."/>
            <person name="Land M."/>
            <person name="Hauser L."/>
            <person name="Kyrpides N."/>
            <person name="Ivanova N."/>
            <person name="Pagani I."/>
            <person name="Dunn J."/>
            <person name="Taghavi S."/>
            <person name="Francis A."/>
            <person name="van der Lelie D."/>
            <person name="Woyke T."/>
        </authorList>
    </citation>
    <scope>NUCLEOTIDE SEQUENCE [LARGE SCALE GENOMIC DNA]</scope>
    <source>
        <strain evidence="4 6">BC1</strain>
    </source>
</reference>
<dbReference type="KEGG" id="cpas:Clopa_1773"/>
<protein>
    <submittedName>
        <fullName evidence="4">NADPH-dependent FMN reductase</fullName>
    </submittedName>
</protein>
<proteinExistence type="predicted"/>
<dbReference type="PANTHER" id="PTHR43278:SF2">
    <property type="entry name" value="IRON-SULFUR FLAVOPROTEIN"/>
    <property type="match status" value="1"/>
</dbReference>
<evidence type="ECO:0000313" key="5">
    <source>
        <dbReference type="EMBL" id="AGK99610.1"/>
    </source>
</evidence>
<evidence type="ECO:0000259" key="3">
    <source>
        <dbReference type="Pfam" id="PF03358"/>
    </source>
</evidence>